<evidence type="ECO:0000256" key="2">
    <source>
        <dbReference type="ARBA" id="ARBA00022803"/>
    </source>
</evidence>
<dbReference type="InterPro" id="IPR039226">
    <property type="entry name" value="Ski3/TTC37"/>
</dbReference>
<reference evidence="4 5" key="2">
    <citation type="submission" date="2018-11" db="EMBL/GenBank/DDBJ databases">
        <authorList>
            <consortium name="Pathogen Informatics"/>
        </authorList>
    </citation>
    <scope>NUCLEOTIDE SEQUENCE [LARGE SCALE GENOMIC DNA]</scope>
    <source>
        <strain evidence="4 5">Egypt</strain>
    </source>
</reference>
<dbReference type="Gene3D" id="1.25.40.10">
    <property type="entry name" value="Tetratricopeptide repeat domain"/>
    <property type="match status" value="2"/>
</dbReference>
<dbReference type="Proteomes" id="UP000272942">
    <property type="component" value="Unassembled WGS sequence"/>
</dbReference>
<proteinExistence type="predicted"/>
<dbReference type="Pfam" id="PF13432">
    <property type="entry name" value="TPR_16"/>
    <property type="match status" value="1"/>
</dbReference>
<dbReference type="AlphaFoldDB" id="A0A183A8P8"/>
<evidence type="ECO:0000256" key="1">
    <source>
        <dbReference type="ARBA" id="ARBA00022737"/>
    </source>
</evidence>
<protein>
    <submittedName>
        <fullName evidence="6">TPR_REGION domain-containing protein</fullName>
    </submittedName>
</protein>
<evidence type="ECO:0000313" key="4">
    <source>
        <dbReference type="EMBL" id="VDP69171.1"/>
    </source>
</evidence>
<evidence type="ECO:0000256" key="3">
    <source>
        <dbReference type="PROSITE-ProRule" id="PRU00339"/>
    </source>
</evidence>
<keyword evidence="1" id="KW-0677">Repeat</keyword>
<evidence type="ECO:0000313" key="5">
    <source>
        <dbReference type="Proteomes" id="UP000272942"/>
    </source>
</evidence>
<sequence>MHYTPTNPSGLMQMGSKNMDRYYATLVCVCLQLNGFYTTPELQEKLVQNQSLLIELLVRYRLELPFGMSNLRGLCESVLKSMPRNPYALEALIRLKLETFLFSAFPSLISPSLDVEHNDSDDPLYFCRELCHPITTAQLDALDAHIVEHAGDIDGPGLTTSIRNTVQLGRLTSAIAGWILSGTENRSTETASANNQTDHWSDTMHAIEHMSLNGYQGIHNWRHLGLMDFHAMCLLALSTFKLHAFERCDTVTEQVLSYLAAHQNEMCLESRELSELASVPLSQLTDFLQPRPAATPFRLQLQKPNWSGTVHGCLVEWMLALRLANASASEQPALTNYASHDLVPRYIPMFQKSFYWPDVVRTLWIECCLTDQNVNLGLGVLFPNSDCSTLETVLSVYAQQSSSRAKLCCLWIAVEQALQHDETDENRLKELTDFIFALMEDFGCSKTSREHFLFGRMISRLSLCSKTAATEPRLSQPVEEDCYVAGAGADPGYYANHLSLGRIYRRMGKLKEALKSLAQAKMTCPRSPDCAYELSVALCQDRQLQKAFDCYADINPKLFTKELWLNYGLIALHLRNTLKAVPALQKVIILDPKNALYWEILGEAYLLRRSYDTAIKTLLKSIELDPKRPFAHILCGQAYRGIDETVFAIRKLEQGLELTRQGMGSQDPRHDMISLCVSALKVPHRLVSVVENRDAPDQDNNVLVCPCVCLRLADIYSACALKQWSKLERLQHTDVIPSANDSPVLQRCTLLVANGLQCLSHARYLKEGHSKACGCTLKDDDTKMNELFDLAESFFKRACRELTESAELDQQFLDGCEDQEDVAAVSKINQFESSADKVVRCRLSANRALQSKAWYGLAELISLRRSNHDLVADYCLCQALMAKPQNAEAGTSLALRLLNQGRAKVASTMITQFQALDPGNYLVWLASAHLNAVISAGGGNKSCLGNDRNQSVLRDLLQTACLGTSVGPDLVNYHLAIEFQRPFDSDSVSFSQTPIHLLLSQYFLATYLCVAEALAKGIIFLHDPNRTVEYDLARRCEFLFSTSLSG</sequence>
<dbReference type="InterPro" id="IPR019734">
    <property type="entry name" value="TPR_rpt"/>
</dbReference>
<feature type="repeat" description="TPR" evidence="3">
    <location>
        <begin position="561"/>
        <end position="594"/>
    </location>
</feature>
<reference evidence="6" key="1">
    <citation type="submission" date="2016-06" db="UniProtKB">
        <authorList>
            <consortium name="WormBaseParasite"/>
        </authorList>
    </citation>
    <scope>IDENTIFICATION</scope>
</reference>
<accession>A0A183A8P8</accession>
<dbReference type="WBParaSite" id="ECPE_0000333601-mRNA-1">
    <property type="protein sequence ID" value="ECPE_0000333601-mRNA-1"/>
    <property type="gene ID" value="ECPE_0000333601"/>
</dbReference>
<dbReference type="SMART" id="SM00028">
    <property type="entry name" value="TPR"/>
    <property type="match status" value="4"/>
</dbReference>
<evidence type="ECO:0000313" key="6">
    <source>
        <dbReference type="WBParaSite" id="ECPE_0000333601-mRNA-1"/>
    </source>
</evidence>
<dbReference type="InterPro" id="IPR011990">
    <property type="entry name" value="TPR-like_helical_dom_sf"/>
</dbReference>
<keyword evidence="2 3" id="KW-0802">TPR repeat</keyword>
<dbReference type="PANTHER" id="PTHR15704">
    <property type="entry name" value="SUPERKILLER 3 PROTEIN-RELATED"/>
    <property type="match status" value="1"/>
</dbReference>
<gene>
    <name evidence="4" type="ORF">ECPE_LOCUS3333</name>
</gene>
<name>A0A183A8P8_9TREM</name>
<feature type="repeat" description="TPR" evidence="3">
    <location>
        <begin position="595"/>
        <end position="628"/>
    </location>
</feature>
<dbReference type="PROSITE" id="PS50005">
    <property type="entry name" value="TPR"/>
    <property type="match status" value="2"/>
</dbReference>
<dbReference type="GO" id="GO:0006401">
    <property type="term" value="P:RNA catabolic process"/>
    <property type="evidence" value="ECO:0007669"/>
    <property type="project" value="InterPro"/>
</dbReference>
<dbReference type="EMBL" id="UZAN01040298">
    <property type="protein sequence ID" value="VDP69171.1"/>
    <property type="molecule type" value="Genomic_DNA"/>
</dbReference>
<dbReference type="OrthoDB" id="421075at2759"/>
<keyword evidence="5" id="KW-1185">Reference proteome</keyword>
<organism evidence="6">
    <name type="scientific">Echinostoma caproni</name>
    <dbReference type="NCBI Taxonomy" id="27848"/>
    <lineage>
        <taxon>Eukaryota</taxon>
        <taxon>Metazoa</taxon>
        <taxon>Spiralia</taxon>
        <taxon>Lophotrochozoa</taxon>
        <taxon>Platyhelminthes</taxon>
        <taxon>Trematoda</taxon>
        <taxon>Digenea</taxon>
        <taxon>Plagiorchiida</taxon>
        <taxon>Echinostomata</taxon>
        <taxon>Echinostomatoidea</taxon>
        <taxon>Echinostomatidae</taxon>
        <taxon>Echinostoma</taxon>
    </lineage>
</organism>
<dbReference type="SUPFAM" id="SSF48452">
    <property type="entry name" value="TPR-like"/>
    <property type="match status" value="1"/>
</dbReference>
<dbReference type="PANTHER" id="PTHR15704:SF7">
    <property type="entry name" value="SUPERKILLER COMPLEX PROTEIN 3"/>
    <property type="match status" value="1"/>
</dbReference>
<dbReference type="GO" id="GO:0055087">
    <property type="term" value="C:Ski complex"/>
    <property type="evidence" value="ECO:0007669"/>
    <property type="project" value="InterPro"/>
</dbReference>